<dbReference type="GO" id="GO:0004364">
    <property type="term" value="F:glutathione transferase activity"/>
    <property type="evidence" value="ECO:0007669"/>
    <property type="project" value="UniProtKB-EC"/>
</dbReference>
<name>A0AAV6KCY7_9ERIC</name>
<dbReference type="CDD" id="cd03058">
    <property type="entry name" value="GST_N_Tau"/>
    <property type="match status" value="1"/>
</dbReference>
<keyword evidence="3" id="KW-0808">Transferase</keyword>
<evidence type="ECO:0000313" key="9">
    <source>
        <dbReference type="Proteomes" id="UP000823749"/>
    </source>
</evidence>
<evidence type="ECO:0000256" key="4">
    <source>
        <dbReference type="ARBA" id="ARBA00047960"/>
    </source>
</evidence>
<dbReference type="SFLD" id="SFLDS00019">
    <property type="entry name" value="Glutathione_Transferase_(cytos"/>
    <property type="match status" value="1"/>
</dbReference>
<dbReference type="SFLD" id="SFLDG00358">
    <property type="entry name" value="Main_(cytGST)"/>
    <property type="match status" value="1"/>
</dbReference>
<dbReference type="Proteomes" id="UP000823749">
    <property type="component" value="Chromosome 5"/>
</dbReference>
<dbReference type="InterPro" id="IPR010987">
    <property type="entry name" value="Glutathione-S-Trfase_C-like"/>
</dbReference>
<evidence type="ECO:0000313" key="8">
    <source>
        <dbReference type="EMBL" id="KAG5550348.1"/>
    </source>
</evidence>
<proteinExistence type="inferred from homology"/>
<comment type="similarity">
    <text evidence="1">Belongs to the GST superfamily. HSP26 family.</text>
</comment>
<dbReference type="InterPro" id="IPR045074">
    <property type="entry name" value="GST_C_Tau"/>
</dbReference>
<evidence type="ECO:0000256" key="5">
    <source>
        <dbReference type="ARBA" id="ARBA00071370"/>
    </source>
</evidence>
<dbReference type="InterPro" id="IPR036249">
    <property type="entry name" value="Thioredoxin-like_sf"/>
</dbReference>
<keyword evidence="9" id="KW-1185">Reference proteome</keyword>
<dbReference type="InterPro" id="IPR045073">
    <property type="entry name" value="Omega/Tau-like"/>
</dbReference>
<evidence type="ECO:0000256" key="1">
    <source>
        <dbReference type="ARBA" id="ARBA00009929"/>
    </source>
</evidence>
<dbReference type="GO" id="GO:0006749">
    <property type="term" value="P:glutathione metabolic process"/>
    <property type="evidence" value="ECO:0007669"/>
    <property type="project" value="InterPro"/>
</dbReference>
<dbReference type="EMBL" id="JACTNZ010000005">
    <property type="protein sequence ID" value="KAG5550348.1"/>
    <property type="molecule type" value="Genomic_DNA"/>
</dbReference>
<dbReference type="InterPro" id="IPR004046">
    <property type="entry name" value="GST_C"/>
</dbReference>
<evidence type="ECO:0000256" key="3">
    <source>
        <dbReference type="ARBA" id="ARBA00022679"/>
    </source>
</evidence>
<reference evidence="8" key="1">
    <citation type="submission" date="2020-08" db="EMBL/GenBank/DDBJ databases">
        <title>Plant Genome Project.</title>
        <authorList>
            <person name="Zhang R.-G."/>
        </authorList>
    </citation>
    <scope>NUCLEOTIDE SEQUENCE</scope>
    <source>
        <strain evidence="8">WSP0</strain>
        <tissue evidence="8">Leaf</tissue>
    </source>
</reference>
<dbReference type="PANTHER" id="PTHR11260">
    <property type="entry name" value="GLUTATHIONE S-TRANSFERASE, GST, SUPERFAMILY, GST DOMAIN CONTAINING"/>
    <property type="match status" value="1"/>
</dbReference>
<dbReference type="GO" id="GO:0005737">
    <property type="term" value="C:cytoplasm"/>
    <property type="evidence" value="ECO:0007669"/>
    <property type="project" value="TreeGrafter"/>
</dbReference>
<evidence type="ECO:0000256" key="2">
    <source>
        <dbReference type="ARBA" id="ARBA00012452"/>
    </source>
</evidence>
<dbReference type="Gene3D" id="3.40.30.10">
    <property type="entry name" value="Glutaredoxin"/>
    <property type="match status" value="1"/>
</dbReference>
<sequence length="222" mass="24942">MAEEVKLLGLGGSPFSCRVEIALKLKGIPYEMIPEDLANKSPLLVEHNPVHKKVPVLLHNGKPICESVVILEYIEETWKGIPLLPEDPYERAMARFWAKFIDDKCVGVIWKAYLSEGEEQEKGMEEVLELLKTLESQLEGKKFFGGDDIGLVDIVADINALWLGVLLEVAGVDMLNDEKLPLLCKWIDEFNKCSAVKETLPPRQMVLTFFKAQQSATGPTYK</sequence>
<gene>
    <name evidence="8" type="ORF">RHGRI_015347</name>
</gene>
<dbReference type="EC" id="2.5.1.18" evidence="2"/>
<dbReference type="CDD" id="cd03185">
    <property type="entry name" value="GST_C_Tau"/>
    <property type="match status" value="1"/>
</dbReference>
<dbReference type="PANTHER" id="PTHR11260:SF676">
    <property type="entry name" value="GLUTATHIONE S-TRANSFERASE U8"/>
    <property type="match status" value="1"/>
</dbReference>
<evidence type="ECO:0000259" key="6">
    <source>
        <dbReference type="PROSITE" id="PS50404"/>
    </source>
</evidence>
<dbReference type="SUPFAM" id="SSF52833">
    <property type="entry name" value="Thioredoxin-like"/>
    <property type="match status" value="1"/>
</dbReference>
<comment type="catalytic activity">
    <reaction evidence="4">
        <text>RX + glutathione = an S-substituted glutathione + a halide anion + H(+)</text>
        <dbReference type="Rhea" id="RHEA:16437"/>
        <dbReference type="ChEBI" id="CHEBI:15378"/>
        <dbReference type="ChEBI" id="CHEBI:16042"/>
        <dbReference type="ChEBI" id="CHEBI:17792"/>
        <dbReference type="ChEBI" id="CHEBI:57925"/>
        <dbReference type="ChEBI" id="CHEBI:90779"/>
        <dbReference type="EC" id="2.5.1.18"/>
    </reaction>
</comment>
<dbReference type="InterPro" id="IPR036282">
    <property type="entry name" value="Glutathione-S-Trfase_C_sf"/>
</dbReference>
<dbReference type="SUPFAM" id="SSF47616">
    <property type="entry name" value="GST C-terminal domain-like"/>
    <property type="match status" value="1"/>
</dbReference>
<dbReference type="FunFam" id="3.40.30.10:FF:000014">
    <property type="entry name" value="Tau class glutathione S-transferase"/>
    <property type="match status" value="1"/>
</dbReference>
<comment type="caution">
    <text evidence="8">The sequence shown here is derived from an EMBL/GenBank/DDBJ whole genome shotgun (WGS) entry which is preliminary data.</text>
</comment>
<dbReference type="SFLD" id="SFLDG01152">
    <property type="entry name" value="Main.3:_Omega-_and_Tau-like"/>
    <property type="match status" value="1"/>
</dbReference>
<dbReference type="Gene3D" id="1.20.1050.10">
    <property type="match status" value="1"/>
</dbReference>
<feature type="domain" description="GST C-terminal" evidence="7">
    <location>
        <begin position="87"/>
        <end position="209"/>
    </location>
</feature>
<evidence type="ECO:0000259" key="7">
    <source>
        <dbReference type="PROSITE" id="PS50405"/>
    </source>
</evidence>
<dbReference type="FunFam" id="1.20.1050.10:FF:000012">
    <property type="entry name" value="Tau class glutathione S-transferase"/>
    <property type="match status" value="1"/>
</dbReference>
<dbReference type="InterPro" id="IPR040079">
    <property type="entry name" value="Glutathione_S-Trfase"/>
</dbReference>
<dbReference type="Pfam" id="PF02798">
    <property type="entry name" value="GST_N"/>
    <property type="match status" value="1"/>
</dbReference>
<accession>A0AAV6KCY7</accession>
<dbReference type="AlphaFoldDB" id="A0AAV6KCY7"/>
<feature type="domain" description="GST N-terminal" evidence="6">
    <location>
        <begin position="3"/>
        <end position="82"/>
    </location>
</feature>
<dbReference type="InterPro" id="IPR004045">
    <property type="entry name" value="Glutathione_S-Trfase_N"/>
</dbReference>
<dbReference type="PROSITE" id="PS50404">
    <property type="entry name" value="GST_NTER"/>
    <property type="match status" value="1"/>
</dbReference>
<dbReference type="Pfam" id="PF00043">
    <property type="entry name" value="GST_C"/>
    <property type="match status" value="1"/>
</dbReference>
<organism evidence="8 9">
    <name type="scientific">Rhododendron griersonianum</name>
    <dbReference type="NCBI Taxonomy" id="479676"/>
    <lineage>
        <taxon>Eukaryota</taxon>
        <taxon>Viridiplantae</taxon>
        <taxon>Streptophyta</taxon>
        <taxon>Embryophyta</taxon>
        <taxon>Tracheophyta</taxon>
        <taxon>Spermatophyta</taxon>
        <taxon>Magnoliopsida</taxon>
        <taxon>eudicotyledons</taxon>
        <taxon>Gunneridae</taxon>
        <taxon>Pentapetalae</taxon>
        <taxon>asterids</taxon>
        <taxon>Ericales</taxon>
        <taxon>Ericaceae</taxon>
        <taxon>Ericoideae</taxon>
        <taxon>Rhodoreae</taxon>
        <taxon>Rhododendron</taxon>
    </lineage>
</organism>
<dbReference type="PROSITE" id="PS50405">
    <property type="entry name" value="GST_CTER"/>
    <property type="match status" value="1"/>
</dbReference>
<protein>
    <recommendedName>
        <fullName evidence="5">Probable glutathione S-transferase</fullName>
        <ecNumber evidence="2">2.5.1.18</ecNumber>
    </recommendedName>
</protein>